<evidence type="ECO:0000259" key="2">
    <source>
        <dbReference type="Pfam" id="PF01928"/>
    </source>
</evidence>
<reference evidence="3" key="1">
    <citation type="submission" date="2023-10" db="EMBL/GenBank/DDBJ databases">
        <authorList>
            <person name="Hackl T."/>
        </authorList>
    </citation>
    <scope>NUCLEOTIDE SEQUENCE</scope>
</reference>
<feature type="compositionally biased region" description="Low complexity" evidence="1">
    <location>
        <begin position="39"/>
        <end position="48"/>
    </location>
</feature>
<feature type="compositionally biased region" description="Polar residues" evidence="1">
    <location>
        <begin position="50"/>
        <end position="59"/>
    </location>
</feature>
<dbReference type="InterPro" id="IPR033469">
    <property type="entry name" value="CYTH-like_dom_sf"/>
</dbReference>
<sequence>MRTPTASKPASLPLKRIVSNVEVERKFNPGPKFASRLRAQTRAQTRASFTPGQRGSQGALTVRGQPSELIRDTYYDTKDGHLSKLGLWVRQRHSRIILPPGNVARAEEKEKYKGREIVAGEDDNGKVEWNAKLRVGDGDFVNSQFIEIDGRKSVVREVLRVVAGTGTTLRDLGVVADLVTRRASWDVIKLADGTAPVAKMTIVVDAVSEAEVEVVETSSEDVDGICEDPPAFGHSVGEVELFQPVVTEGMDAEEHKVYRKEIATRRMEELEAFMLAHAELFETSPLPIGKLAAYYGWKEAGRTTREKLASIQTQLMTDMPILRTDHRDSEDKVEARWAIQVRDVDDECQ</sequence>
<evidence type="ECO:0000313" key="4">
    <source>
        <dbReference type="Proteomes" id="UP001295740"/>
    </source>
</evidence>
<evidence type="ECO:0000313" key="3">
    <source>
        <dbReference type="EMBL" id="CAJ2511959.1"/>
    </source>
</evidence>
<dbReference type="PANTHER" id="PTHR14586">
    <property type="entry name" value="THIAMINE-TRIPHOSPHATASE"/>
    <property type="match status" value="1"/>
</dbReference>
<dbReference type="InterPro" id="IPR039582">
    <property type="entry name" value="THTPA"/>
</dbReference>
<dbReference type="GO" id="GO:0042357">
    <property type="term" value="P:thiamine diphosphate metabolic process"/>
    <property type="evidence" value="ECO:0007669"/>
    <property type="project" value="TreeGrafter"/>
</dbReference>
<feature type="region of interest" description="Disordered" evidence="1">
    <location>
        <begin position="39"/>
        <end position="61"/>
    </location>
</feature>
<protein>
    <submittedName>
        <fullName evidence="3">Uu.00g075840.m01.CDS01</fullName>
    </submittedName>
</protein>
<comment type="caution">
    <text evidence="3">The sequence shown here is derived from an EMBL/GenBank/DDBJ whole genome shotgun (WGS) entry which is preliminary data.</text>
</comment>
<gene>
    <name evidence="3" type="ORF">KHLLAP_LOCUS12427</name>
</gene>
<dbReference type="GO" id="GO:0000287">
    <property type="term" value="F:magnesium ion binding"/>
    <property type="evidence" value="ECO:0007669"/>
    <property type="project" value="TreeGrafter"/>
</dbReference>
<accession>A0AAI8YP23</accession>
<keyword evidence="4" id="KW-1185">Reference proteome</keyword>
<dbReference type="InterPro" id="IPR023577">
    <property type="entry name" value="CYTH_domain"/>
</dbReference>
<dbReference type="PANTHER" id="PTHR14586:SF1">
    <property type="entry name" value="THIAMINE-TRIPHOSPHATASE"/>
    <property type="match status" value="1"/>
</dbReference>
<dbReference type="Pfam" id="PF01928">
    <property type="entry name" value="CYTH"/>
    <property type="match status" value="1"/>
</dbReference>
<feature type="domain" description="CYTH" evidence="2">
    <location>
        <begin position="67"/>
        <end position="220"/>
    </location>
</feature>
<proteinExistence type="predicted"/>
<dbReference type="AlphaFoldDB" id="A0AAI8YP23"/>
<dbReference type="SUPFAM" id="SSF55154">
    <property type="entry name" value="CYTH-like phosphatases"/>
    <property type="match status" value="1"/>
</dbReference>
<organism evidence="3 4">
    <name type="scientific">Anthostomella pinea</name>
    <dbReference type="NCBI Taxonomy" id="933095"/>
    <lineage>
        <taxon>Eukaryota</taxon>
        <taxon>Fungi</taxon>
        <taxon>Dikarya</taxon>
        <taxon>Ascomycota</taxon>
        <taxon>Pezizomycotina</taxon>
        <taxon>Sordariomycetes</taxon>
        <taxon>Xylariomycetidae</taxon>
        <taxon>Xylariales</taxon>
        <taxon>Xylariaceae</taxon>
        <taxon>Anthostomella</taxon>
    </lineage>
</organism>
<evidence type="ECO:0000256" key="1">
    <source>
        <dbReference type="SAM" id="MobiDB-lite"/>
    </source>
</evidence>
<dbReference type="GO" id="GO:0050333">
    <property type="term" value="F:thiamine triphosphate phosphatase activity"/>
    <property type="evidence" value="ECO:0007669"/>
    <property type="project" value="InterPro"/>
</dbReference>
<dbReference type="Proteomes" id="UP001295740">
    <property type="component" value="Unassembled WGS sequence"/>
</dbReference>
<dbReference type="EMBL" id="CAUWAG010000018">
    <property type="protein sequence ID" value="CAJ2511959.1"/>
    <property type="molecule type" value="Genomic_DNA"/>
</dbReference>
<dbReference type="Gene3D" id="2.40.320.10">
    <property type="entry name" value="Hypothetical Protein Pfu-838710-001"/>
    <property type="match status" value="1"/>
</dbReference>
<name>A0AAI8YP23_9PEZI</name>